<evidence type="ECO:0000313" key="2">
    <source>
        <dbReference type="Proteomes" id="UP000004995"/>
    </source>
</evidence>
<dbReference type="AlphaFoldDB" id="K4ANA9"/>
<dbReference type="HOGENOM" id="CLU_3393107_0_0_1"/>
<sequence>MRMLLSNQTCSTNTASYFLSLPLPFDASMMKW</sequence>
<proteinExistence type="predicted"/>
<reference evidence="1" key="2">
    <citation type="submission" date="2018-08" db="UniProtKB">
        <authorList>
            <consortium name="EnsemblPlants"/>
        </authorList>
    </citation>
    <scope>IDENTIFICATION</scope>
    <source>
        <strain evidence="1">Yugu1</strain>
    </source>
</reference>
<reference evidence="2" key="1">
    <citation type="journal article" date="2012" name="Nat. Biotechnol.">
        <title>Reference genome sequence of the model plant Setaria.</title>
        <authorList>
            <person name="Bennetzen J.L."/>
            <person name="Schmutz J."/>
            <person name="Wang H."/>
            <person name="Percifield R."/>
            <person name="Hawkins J."/>
            <person name="Pontaroli A.C."/>
            <person name="Estep M."/>
            <person name="Feng L."/>
            <person name="Vaughn J.N."/>
            <person name="Grimwood J."/>
            <person name="Jenkins J."/>
            <person name="Barry K."/>
            <person name="Lindquist E."/>
            <person name="Hellsten U."/>
            <person name="Deshpande S."/>
            <person name="Wang X."/>
            <person name="Wu X."/>
            <person name="Mitros T."/>
            <person name="Triplett J."/>
            <person name="Yang X."/>
            <person name="Ye C.Y."/>
            <person name="Mauro-Herrera M."/>
            <person name="Wang L."/>
            <person name="Li P."/>
            <person name="Sharma M."/>
            <person name="Sharma R."/>
            <person name="Ronald P.C."/>
            <person name="Panaud O."/>
            <person name="Kellogg E.A."/>
            <person name="Brutnell T.P."/>
            <person name="Doust A.N."/>
            <person name="Tuskan G.A."/>
            <person name="Rokhsar D."/>
            <person name="Devos K.M."/>
        </authorList>
    </citation>
    <scope>NUCLEOTIDE SEQUENCE [LARGE SCALE GENOMIC DNA]</scope>
    <source>
        <strain evidence="2">cv. Yugu1</strain>
    </source>
</reference>
<dbReference type="EMBL" id="AGNK02005503">
    <property type="status" value="NOT_ANNOTATED_CDS"/>
    <property type="molecule type" value="Genomic_DNA"/>
</dbReference>
<protein>
    <submittedName>
        <fullName evidence="1">Uncharacterized protein</fullName>
    </submittedName>
</protein>
<accession>K4ANA9</accession>
<dbReference type="Proteomes" id="UP000004995">
    <property type="component" value="Unassembled WGS sequence"/>
</dbReference>
<name>K4ANA9_SETIT</name>
<dbReference type="Gramene" id="KQK88248">
    <property type="protein sequence ID" value="KQK88248"/>
    <property type="gene ID" value="SETIT_040406mg"/>
</dbReference>
<organism evidence="1 2">
    <name type="scientific">Setaria italica</name>
    <name type="common">Foxtail millet</name>
    <name type="synonym">Panicum italicum</name>
    <dbReference type="NCBI Taxonomy" id="4555"/>
    <lineage>
        <taxon>Eukaryota</taxon>
        <taxon>Viridiplantae</taxon>
        <taxon>Streptophyta</taxon>
        <taxon>Embryophyta</taxon>
        <taxon>Tracheophyta</taxon>
        <taxon>Spermatophyta</taxon>
        <taxon>Magnoliopsida</taxon>
        <taxon>Liliopsida</taxon>
        <taxon>Poales</taxon>
        <taxon>Poaceae</taxon>
        <taxon>PACMAD clade</taxon>
        <taxon>Panicoideae</taxon>
        <taxon>Panicodae</taxon>
        <taxon>Paniceae</taxon>
        <taxon>Cenchrinae</taxon>
        <taxon>Setaria</taxon>
    </lineage>
</organism>
<keyword evidence="2" id="KW-1185">Reference proteome</keyword>
<evidence type="ECO:0000313" key="1">
    <source>
        <dbReference type="EnsemblPlants" id="KQK88248"/>
    </source>
</evidence>
<dbReference type="EnsemblPlants" id="KQK88248">
    <property type="protein sequence ID" value="KQK88248"/>
    <property type="gene ID" value="SETIT_040406mg"/>
</dbReference>
<dbReference type="InParanoid" id="K4ANA9"/>